<keyword evidence="11" id="KW-0325">Glycoprotein</keyword>
<dbReference type="GO" id="GO:0005509">
    <property type="term" value="F:calcium ion binding"/>
    <property type="evidence" value="ECO:0007669"/>
    <property type="project" value="InterPro"/>
</dbReference>
<dbReference type="PROSITE" id="PS01186">
    <property type="entry name" value="EGF_2"/>
    <property type="match status" value="2"/>
</dbReference>
<evidence type="ECO:0000256" key="8">
    <source>
        <dbReference type="ARBA" id="ARBA00022989"/>
    </source>
</evidence>
<dbReference type="InterPro" id="IPR018097">
    <property type="entry name" value="EGF_Ca-bd_CS"/>
</dbReference>
<dbReference type="Gene3D" id="2.10.25.10">
    <property type="entry name" value="Laminin"/>
    <property type="match status" value="4"/>
</dbReference>
<feature type="disulfide bond" evidence="12">
    <location>
        <begin position="123"/>
        <end position="132"/>
    </location>
</feature>
<dbReference type="PANTHER" id="PTHR12916:SF9">
    <property type="entry name" value="NEUROGENIC LOCUS NOTCH HOMOLOG PROTEIN 1-RELATED"/>
    <property type="match status" value="1"/>
</dbReference>
<dbReference type="GO" id="GO:0007154">
    <property type="term" value="P:cell communication"/>
    <property type="evidence" value="ECO:0007669"/>
    <property type="project" value="UniProtKB-ARBA"/>
</dbReference>
<dbReference type="GO" id="GO:0005886">
    <property type="term" value="C:plasma membrane"/>
    <property type="evidence" value="ECO:0007669"/>
    <property type="project" value="UniProtKB-SubCell"/>
</dbReference>
<reference evidence="14" key="1">
    <citation type="journal article" date="2023" name="Mol. Biol. Evol.">
        <title>Third-Generation Sequencing Reveals the Adaptive Role of the Epigenome in Three Deep-Sea Polychaetes.</title>
        <authorList>
            <person name="Perez M."/>
            <person name="Aroh O."/>
            <person name="Sun Y."/>
            <person name="Lan Y."/>
            <person name="Juniper S.K."/>
            <person name="Young C.R."/>
            <person name="Angers B."/>
            <person name="Qian P.Y."/>
        </authorList>
    </citation>
    <scope>NUCLEOTIDE SEQUENCE</scope>
    <source>
        <strain evidence="14">P08H-3</strain>
    </source>
</reference>
<evidence type="ECO:0000256" key="12">
    <source>
        <dbReference type="PROSITE-ProRule" id="PRU00076"/>
    </source>
</evidence>
<evidence type="ECO:0000256" key="4">
    <source>
        <dbReference type="ARBA" id="ARBA00022692"/>
    </source>
</evidence>
<evidence type="ECO:0000313" key="15">
    <source>
        <dbReference type="Proteomes" id="UP001208570"/>
    </source>
</evidence>
<dbReference type="AlphaFoldDB" id="A0AAD9ITB3"/>
<dbReference type="InterPro" id="IPR001881">
    <property type="entry name" value="EGF-like_Ca-bd_dom"/>
</dbReference>
<dbReference type="SMART" id="SM00179">
    <property type="entry name" value="EGF_CA"/>
    <property type="match status" value="4"/>
</dbReference>
<comment type="subcellular location">
    <subcellularLocation>
        <location evidence="1">Cell membrane</location>
        <topology evidence="1">Single-pass type I membrane protein</topology>
    </subcellularLocation>
</comment>
<dbReference type="InterPro" id="IPR000152">
    <property type="entry name" value="EGF-type_Asp/Asn_hydroxyl_site"/>
</dbReference>
<evidence type="ECO:0000256" key="7">
    <source>
        <dbReference type="ARBA" id="ARBA00022837"/>
    </source>
</evidence>
<accession>A0AAD9ITB3</accession>
<dbReference type="GO" id="GO:0023052">
    <property type="term" value="P:signaling"/>
    <property type="evidence" value="ECO:0007669"/>
    <property type="project" value="UniProtKB-ARBA"/>
</dbReference>
<evidence type="ECO:0000256" key="10">
    <source>
        <dbReference type="ARBA" id="ARBA00023157"/>
    </source>
</evidence>
<feature type="domain" description="EGF-like" evidence="13">
    <location>
        <begin position="66"/>
        <end position="95"/>
    </location>
</feature>
<dbReference type="FunFam" id="2.10.25.10:FF:000321">
    <property type="entry name" value="Protein delta homolog 1"/>
    <property type="match status" value="1"/>
</dbReference>
<keyword evidence="9" id="KW-0472">Membrane</keyword>
<feature type="domain" description="EGF-like" evidence="13">
    <location>
        <begin position="97"/>
        <end position="133"/>
    </location>
</feature>
<dbReference type="FunFam" id="2.10.25.10:FF:000391">
    <property type="entry name" value="Weary, isoform C"/>
    <property type="match status" value="1"/>
</dbReference>
<feature type="domain" description="EGF-like" evidence="13">
    <location>
        <begin position="28"/>
        <end position="64"/>
    </location>
</feature>
<evidence type="ECO:0000256" key="1">
    <source>
        <dbReference type="ARBA" id="ARBA00004251"/>
    </source>
</evidence>
<keyword evidence="5" id="KW-0732">Signal</keyword>
<keyword evidence="4" id="KW-0812">Transmembrane</keyword>
<organism evidence="14 15">
    <name type="scientific">Paralvinella palmiformis</name>
    <dbReference type="NCBI Taxonomy" id="53620"/>
    <lineage>
        <taxon>Eukaryota</taxon>
        <taxon>Metazoa</taxon>
        <taxon>Spiralia</taxon>
        <taxon>Lophotrochozoa</taxon>
        <taxon>Annelida</taxon>
        <taxon>Polychaeta</taxon>
        <taxon>Sedentaria</taxon>
        <taxon>Canalipalpata</taxon>
        <taxon>Terebellida</taxon>
        <taxon>Terebelliformia</taxon>
        <taxon>Alvinellidae</taxon>
        <taxon>Paralvinella</taxon>
    </lineage>
</organism>
<dbReference type="PROSITE" id="PS00010">
    <property type="entry name" value="ASX_HYDROXYL"/>
    <property type="match status" value="3"/>
</dbReference>
<feature type="disulfide bond" evidence="12">
    <location>
        <begin position="85"/>
        <end position="94"/>
    </location>
</feature>
<evidence type="ECO:0000313" key="14">
    <source>
        <dbReference type="EMBL" id="KAK2140489.1"/>
    </source>
</evidence>
<keyword evidence="10 12" id="KW-1015">Disulfide bond</keyword>
<gene>
    <name evidence="14" type="ORF">LSH36_1340g00027</name>
</gene>
<evidence type="ECO:0000256" key="3">
    <source>
        <dbReference type="ARBA" id="ARBA00022536"/>
    </source>
</evidence>
<dbReference type="SUPFAM" id="SSF57196">
    <property type="entry name" value="EGF/Laminin"/>
    <property type="match status" value="4"/>
</dbReference>
<comment type="caution">
    <text evidence="12">Lacks conserved residue(s) required for the propagation of feature annotation.</text>
</comment>
<keyword evidence="6" id="KW-0677">Repeat</keyword>
<evidence type="ECO:0000256" key="6">
    <source>
        <dbReference type="ARBA" id="ARBA00022737"/>
    </source>
</evidence>
<proteinExistence type="predicted"/>
<dbReference type="InterPro" id="IPR000742">
    <property type="entry name" value="EGF"/>
</dbReference>
<evidence type="ECO:0000256" key="9">
    <source>
        <dbReference type="ARBA" id="ARBA00023136"/>
    </source>
</evidence>
<dbReference type="CDD" id="cd00054">
    <property type="entry name" value="EGF_CA"/>
    <property type="match status" value="4"/>
</dbReference>
<evidence type="ECO:0000256" key="2">
    <source>
        <dbReference type="ARBA" id="ARBA00022475"/>
    </source>
</evidence>
<dbReference type="EMBL" id="JAODUP010001339">
    <property type="protein sequence ID" value="KAK2140489.1"/>
    <property type="molecule type" value="Genomic_DNA"/>
</dbReference>
<evidence type="ECO:0000259" key="13">
    <source>
        <dbReference type="PROSITE" id="PS50026"/>
    </source>
</evidence>
<dbReference type="PANTHER" id="PTHR12916">
    <property type="entry name" value="CYTOCHROME C OXIDASE POLYPEPTIDE VIC-2"/>
    <property type="match status" value="1"/>
</dbReference>
<feature type="domain" description="EGF-like" evidence="13">
    <location>
        <begin position="155"/>
        <end position="191"/>
    </location>
</feature>
<dbReference type="PROSITE" id="PS01187">
    <property type="entry name" value="EGF_CA"/>
    <property type="match status" value="1"/>
</dbReference>
<dbReference type="Pfam" id="PF00008">
    <property type="entry name" value="EGF"/>
    <property type="match status" value="4"/>
</dbReference>
<evidence type="ECO:0000256" key="11">
    <source>
        <dbReference type="ARBA" id="ARBA00023180"/>
    </source>
</evidence>
<sequence>MVLRVLTKETVSLVRAPMATRATPCGIEIDECQIQKCSSHGKCEDGIAGYNCFCDPGYSGKDSENDPCLNGGTCENKKVDFICKCEDGYTGKTCGIETDECASSPCQKGGTCYDGINKFTCICTNGYEGDTCNTGDIWIAESVGVFKYFDPILSDIDECSPNPCLNGAYCSELVNDFECNCTNGYAGKTSGTGKFFSSDIGSLLVKKDKCF</sequence>
<comment type="caution">
    <text evidence="14">The sequence shown here is derived from an EMBL/GenBank/DDBJ whole genome shotgun (WGS) entry which is preliminary data.</text>
</comment>
<dbReference type="PROSITE" id="PS00022">
    <property type="entry name" value="EGF_1"/>
    <property type="match status" value="2"/>
</dbReference>
<protein>
    <recommendedName>
        <fullName evidence="13">EGF-like domain-containing protein</fullName>
    </recommendedName>
</protein>
<dbReference type="Proteomes" id="UP001208570">
    <property type="component" value="Unassembled WGS sequence"/>
</dbReference>
<dbReference type="PROSITE" id="PS50026">
    <property type="entry name" value="EGF_3"/>
    <property type="match status" value="4"/>
</dbReference>
<keyword evidence="7" id="KW-0106">Calcium</keyword>
<keyword evidence="15" id="KW-1185">Reference proteome</keyword>
<name>A0AAD9ITB3_9ANNE</name>
<evidence type="ECO:0000256" key="5">
    <source>
        <dbReference type="ARBA" id="ARBA00022729"/>
    </source>
</evidence>
<dbReference type="PRINTS" id="PR00010">
    <property type="entry name" value="EGFBLOOD"/>
</dbReference>
<keyword evidence="3 12" id="KW-0245">EGF-like domain</keyword>
<keyword evidence="8" id="KW-1133">Transmembrane helix</keyword>
<dbReference type="SMART" id="SM00181">
    <property type="entry name" value="EGF"/>
    <property type="match status" value="4"/>
</dbReference>
<keyword evidence="2" id="KW-1003">Cell membrane</keyword>